<evidence type="ECO:0000256" key="1">
    <source>
        <dbReference type="SAM" id="SignalP"/>
    </source>
</evidence>
<evidence type="ECO:0000313" key="2">
    <source>
        <dbReference type="EMBL" id="EJC97688.1"/>
    </source>
</evidence>
<reference evidence="3" key="1">
    <citation type="journal article" date="2012" name="Science">
        <title>The Paleozoic origin of enzymatic lignin decomposition reconstructed from 31 fungal genomes.</title>
        <authorList>
            <person name="Floudas D."/>
            <person name="Binder M."/>
            <person name="Riley R."/>
            <person name="Barry K."/>
            <person name="Blanchette R.A."/>
            <person name="Henrissat B."/>
            <person name="Martinez A.T."/>
            <person name="Otillar R."/>
            <person name="Spatafora J.W."/>
            <person name="Yadav J.S."/>
            <person name="Aerts A."/>
            <person name="Benoit I."/>
            <person name="Boyd A."/>
            <person name="Carlson A."/>
            <person name="Copeland A."/>
            <person name="Coutinho P.M."/>
            <person name="de Vries R.P."/>
            <person name="Ferreira P."/>
            <person name="Findley K."/>
            <person name="Foster B."/>
            <person name="Gaskell J."/>
            <person name="Glotzer D."/>
            <person name="Gorecki P."/>
            <person name="Heitman J."/>
            <person name="Hesse C."/>
            <person name="Hori C."/>
            <person name="Igarashi K."/>
            <person name="Jurgens J.A."/>
            <person name="Kallen N."/>
            <person name="Kersten P."/>
            <person name="Kohler A."/>
            <person name="Kuees U."/>
            <person name="Kumar T.K.A."/>
            <person name="Kuo A."/>
            <person name="LaButti K."/>
            <person name="Larrondo L.F."/>
            <person name="Lindquist E."/>
            <person name="Ling A."/>
            <person name="Lombard V."/>
            <person name="Lucas S."/>
            <person name="Lundell T."/>
            <person name="Martin R."/>
            <person name="McLaughlin D.J."/>
            <person name="Morgenstern I."/>
            <person name="Morin E."/>
            <person name="Murat C."/>
            <person name="Nagy L.G."/>
            <person name="Nolan M."/>
            <person name="Ohm R.A."/>
            <person name="Patyshakuliyeva A."/>
            <person name="Rokas A."/>
            <person name="Ruiz-Duenas F.J."/>
            <person name="Sabat G."/>
            <person name="Salamov A."/>
            <person name="Samejima M."/>
            <person name="Schmutz J."/>
            <person name="Slot J.C."/>
            <person name="St John F."/>
            <person name="Stenlid J."/>
            <person name="Sun H."/>
            <person name="Sun S."/>
            <person name="Syed K."/>
            <person name="Tsang A."/>
            <person name="Wiebenga A."/>
            <person name="Young D."/>
            <person name="Pisabarro A."/>
            <person name="Eastwood D.C."/>
            <person name="Martin F."/>
            <person name="Cullen D."/>
            <person name="Grigoriev I.V."/>
            <person name="Hibbett D.S."/>
        </authorList>
    </citation>
    <scope>NUCLEOTIDE SEQUENCE [LARGE SCALE GENOMIC DNA]</scope>
    <source>
        <strain evidence="3">MF3/22</strain>
    </source>
</reference>
<keyword evidence="3" id="KW-1185">Reference proteome</keyword>
<evidence type="ECO:0000313" key="3">
    <source>
        <dbReference type="Proteomes" id="UP000053630"/>
    </source>
</evidence>
<evidence type="ECO:0008006" key="4">
    <source>
        <dbReference type="Google" id="ProtNLM"/>
    </source>
</evidence>
<accession>R7SG47</accession>
<gene>
    <name evidence="2" type="ORF">FOMMEDRAFT_162710</name>
</gene>
<protein>
    <recommendedName>
        <fullName evidence="4">Cyanovirin-N domain-containing protein</fullName>
    </recommendedName>
</protein>
<dbReference type="GeneID" id="18675891"/>
<proteinExistence type="predicted"/>
<keyword evidence="1" id="KW-0732">Signal</keyword>
<organism evidence="2 3">
    <name type="scientific">Fomitiporia mediterranea (strain MF3/22)</name>
    <name type="common">Grapevine white-rot fungus</name>
    <dbReference type="NCBI Taxonomy" id="694068"/>
    <lineage>
        <taxon>Eukaryota</taxon>
        <taxon>Fungi</taxon>
        <taxon>Dikarya</taxon>
        <taxon>Basidiomycota</taxon>
        <taxon>Agaricomycotina</taxon>
        <taxon>Agaricomycetes</taxon>
        <taxon>Hymenochaetales</taxon>
        <taxon>Hymenochaetaceae</taxon>
        <taxon>Fomitiporia</taxon>
    </lineage>
</organism>
<feature type="signal peptide" evidence="1">
    <location>
        <begin position="1"/>
        <end position="19"/>
    </location>
</feature>
<dbReference type="EMBL" id="JH717986">
    <property type="protein sequence ID" value="EJC97688.1"/>
    <property type="molecule type" value="Genomic_DNA"/>
</dbReference>
<dbReference type="AlphaFoldDB" id="R7SG47"/>
<dbReference type="KEGG" id="fme:FOMMEDRAFT_162710"/>
<dbReference type="OrthoDB" id="3249523at2759"/>
<dbReference type="Proteomes" id="UP000053630">
    <property type="component" value="Unassembled WGS sequence"/>
</dbReference>
<feature type="chain" id="PRO_5004455749" description="Cyanovirin-N domain-containing protein" evidence="1">
    <location>
        <begin position="20"/>
        <end position="188"/>
    </location>
</feature>
<sequence>MRFLNTQIVVFACVLSAHALISRAVPKSVIDSCPSAQEESSTSILINGEEIIHQSFTCPDGKFDDDPTSRRDYNAGGGSLWKRSSLEARDTIDCEFPQLMPECQCGREFSCICFEGDVAPEEFDCTQLLNMVTSANEDAQTFTVAANGADVISLRTCALIFVNNQDIAVDYCWDNLVSQIVLSVQNLD</sequence>
<dbReference type="RefSeq" id="XP_007272101.1">
    <property type="nucleotide sequence ID" value="XM_007272039.1"/>
</dbReference>
<name>R7SG47_FOMME</name>